<protein>
    <recommendedName>
        <fullName evidence="3">Lipoprotein</fullName>
    </recommendedName>
</protein>
<dbReference type="PROSITE" id="PS51257">
    <property type="entry name" value="PROKAR_LIPOPROTEIN"/>
    <property type="match status" value="1"/>
</dbReference>
<organism evidence="1 2">
    <name type="scientific">Chryseobacterium endalhagicum</name>
    <dbReference type="NCBI Taxonomy" id="2797638"/>
    <lineage>
        <taxon>Bacteria</taxon>
        <taxon>Pseudomonadati</taxon>
        <taxon>Bacteroidota</taxon>
        <taxon>Flavobacteriia</taxon>
        <taxon>Flavobacteriales</taxon>
        <taxon>Weeksellaceae</taxon>
        <taxon>Chryseobacterium group</taxon>
        <taxon>Chryseobacterium</taxon>
    </lineage>
</organism>
<gene>
    <name evidence="1" type="ORF">JET18_14360</name>
</gene>
<reference evidence="1 2" key="1">
    <citation type="submission" date="2020-12" db="EMBL/GenBank/DDBJ databases">
        <title>Chryseobacterium endoalhailicus sp. nov., isolated from seed of leguminous plant.</title>
        <authorList>
            <person name="Zhang X."/>
        </authorList>
    </citation>
    <scope>NUCLEOTIDE SEQUENCE [LARGE SCALE GENOMIC DNA]</scope>
    <source>
        <strain evidence="1 2">L7</strain>
    </source>
</reference>
<proteinExistence type="predicted"/>
<evidence type="ECO:0000313" key="2">
    <source>
        <dbReference type="Proteomes" id="UP000661696"/>
    </source>
</evidence>
<dbReference type="Proteomes" id="UP000661696">
    <property type="component" value="Unassembled WGS sequence"/>
</dbReference>
<evidence type="ECO:0008006" key="3">
    <source>
        <dbReference type="Google" id="ProtNLM"/>
    </source>
</evidence>
<sequence length="150" mass="17864">MRRLLICALSSILFSCTQKEQLEGRDISSTDFTRFVSTAKGIVVYESISYTEKSKTDTFKIRFSDQDWDILAKSFDKNQIYTLNDDSDIGERNNSISQPKTFRIRTNKRILSIHYNYFIGEKEKINEDKSKRMMRFMRTFDSLVYYKKRK</sequence>
<dbReference type="EMBL" id="JAELVM010000002">
    <property type="protein sequence ID" value="MBL1222033.1"/>
    <property type="molecule type" value="Genomic_DNA"/>
</dbReference>
<name>A0ABS1QHF2_9FLAO</name>
<dbReference type="RefSeq" id="WP_202092160.1">
    <property type="nucleotide sequence ID" value="NZ_JAELVM010000002.1"/>
</dbReference>
<evidence type="ECO:0000313" key="1">
    <source>
        <dbReference type="EMBL" id="MBL1222033.1"/>
    </source>
</evidence>
<keyword evidence="2" id="KW-1185">Reference proteome</keyword>
<accession>A0ABS1QHF2</accession>
<comment type="caution">
    <text evidence="1">The sequence shown here is derived from an EMBL/GenBank/DDBJ whole genome shotgun (WGS) entry which is preliminary data.</text>
</comment>